<comment type="cofactor">
    <cofactor evidence="1">
        <name>FAD</name>
        <dbReference type="ChEBI" id="CHEBI:57692"/>
    </cofactor>
</comment>
<dbReference type="AlphaFoldDB" id="A0A851HWA3"/>
<dbReference type="SUPFAM" id="SSF51905">
    <property type="entry name" value="FAD/NAD(P)-binding domain"/>
    <property type="match status" value="2"/>
</dbReference>
<keyword evidence="11" id="KW-1185">Reference proteome</keyword>
<dbReference type="InterPro" id="IPR000960">
    <property type="entry name" value="Flavin_mOase"/>
</dbReference>
<evidence type="ECO:0000256" key="6">
    <source>
        <dbReference type="ARBA" id="ARBA00023002"/>
    </source>
</evidence>
<dbReference type="EMBL" id="JABEVQ010000001">
    <property type="protein sequence ID" value="NWN90271.1"/>
    <property type="molecule type" value="Genomic_DNA"/>
</dbReference>
<organism evidence="10 11">
    <name type="scientific">Marinobacter adhaerens</name>
    <dbReference type="NCBI Taxonomy" id="1033846"/>
    <lineage>
        <taxon>Bacteria</taxon>
        <taxon>Pseudomonadati</taxon>
        <taxon>Pseudomonadota</taxon>
        <taxon>Gammaproteobacteria</taxon>
        <taxon>Pseudomonadales</taxon>
        <taxon>Marinobacteraceae</taxon>
        <taxon>Marinobacter</taxon>
    </lineage>
</organism>
<dbReference type="InterPro" id="IPR036188">
    <property type="entry name" value="FAD/NAD-bd_sf"/>
</dbReference>
<reference evidence="10 11" key="1">
    <citation type="submission" date="2020-03" db="EMBL/GenBank/DDBJ databases">
        <title>Metagenomic, metatranscriptomic, and metabolomic analyses revealed the key microbes and metabolic features during the fermentation of ganjang, Korean traditional soy sauce.</title>
        <authorList>
            <person name="Chun B.H."/>
            <person name="Jeon C.O."/>
        </authorList>
    </citation>
    <scope>NUCLEOTIDE SEQUENCE [LARGE SCALE GENOMIC DNA]</scope>
    <source>
        <strain evidence="10 11">KG14</strain>
    </source>
</reference>
<gene>
    <name evidence="10" type="ORF">HLV39_02000</name>
</gene>
<evidence type="ECO:0000313" key="11">
    <source>
        <dbReference type="Proteomes" id="UP000536442"/>
    </source>
</evidence>
<dbReference type="Proteomes" id="UP000536442">
    <property type="component" value="Unassembled WGS sequence"/>
</dbReference>
<dbReference type="GO" id="GO:0034899">
    <property type="term" value="F:trimethylamine monooxygenase activity"/>
    <property type="evidence" value="ECO:0007669"/>
    <property type="project" value="UniProtKB-EC"/>
</dbReference>
<evidence type="ECO:0000256" key="4">
    <source>
        <dbReference type="ARBA" id="ARBA00022827"/>
    </source>
</evidence>
<comment type="caution">
    <text evidence="10">The sequence shown here is derived from an EMBL/GenBank/DDBJ whole genome shotgun (WGS) entry which is preliminary data.</text>
</comment>
<evidence type="ECO:0000256" key="9">
    <source>
        <dbReference type="ARBA" id="ARBA00035159"/>
    </source>
</evidence>
<dbReference type="EC" id="1.14.13.148" evidence="8"/>
<dbReference type="GO" id="GO:0004499">
    <property type="term" value="F:N,N-dimethylaniline monooxygenase activity"/>
    <property type="evidence" value="ECO:0007669"/>
    <property type="project" value="InterPro"/>
</dbReference>
<evidence type="ECO:0000256" key="3">
    <source>
        <dbReference type="ARBA" id="ARBA00022630"/>
    </source>
</evidence>
<keyword evidence="4" id="KW-0274">FAD</keyword>
<keyword evidence="3" id="KW-0285">Flavoprotein</keyword>
<evidence type="ECO:0000256" key="2">
    <source>
        <dbReference type="ARBA" id="ARBA00009183"/>
    </source>
</evidence>
<evidence type="ECO:0000313" key="10">
    <source>
        <dbReference type="EMBL" id="NWN90271.1"/>
    </source>
</evidence>
<evidence type="ECO:0000256" key="5">
    <source>
        <dbReference type="ARBA" id="ARBA00022857"/>
    </source>
</evidence>
<evidence type="ECO:0000256" key="7">
    <source>
        <dbReference type="ARBA" id="ARBA00023033"/>
    </source>
</evidence>
<dbReference type="Pfam" id="PF00743">
    <property type="entry name" value="FMO-like"/>
    <property type="match status" value="2"/>
</dbReference>
<evidence type="ECO:0000256" key="1">
    <source>
        <dbReference type="ARBA" id="ARBA00001974"/>
    </source>
</evidence>
<dbReference type="GO" id="GO:0050661">
    <property type="term" value="F:NADP binding"/>
    <property type="evidence" value="ECO:0007669"/>
    <property type="project" value="InterPro"/>
</dbReference>
<dbReference type="PANTHER" id="PTHR23023">
    <property type="entry name" value="DIMETHYLANILINE MONOOXYGENASE"/>
    <property type="match status" value="1"/>
</dbReference>
<protein>
    <recommendedName>
        <fullName evidence="9">Trimethylamine monooxygenase</fullName>
        <ecNumber evidence="8">1.14.13.148</ecNumber>
    </recommendedName>
</protein>
<dbReference type="GO" id="GO:0050660">
    <property type="term" value="F:flavin adenine dinucleotide binding"/>
    <property type="evidence" value="ECO:0007669"/>
    <property type="project" value="InterPro"/>
</dbReference>
<dbReference type="InterPro" id="IPR020946">
    <property type="entry name" value="Flavin_mOase-like"/>
</dbReference>
<dbReference type="PIRSF" id="PIRSF000332">
    <property type="entry name" value="FMO"/>
    <property type="match status" value="1"/>
</dbReference>
<sequence length="467" mass="54153">MTKRVAIIGAGPSGLAQLRAFQSAFKQGAEPVELVCYEKQSDWGGQWNYTWHTGLDEHGEPVHSSMYRYLWSNGPKECLEFADYTFEEHFDKPIASYPPREVLWDYIKGRVEKADVRRYIRFNCPVRHVAFDETSKEFHVTIHDHDTDAVETATFDHVIVASGHFSTPNKPKFEGFENFNGRVLHAHDFRDAMEFHGKDLLLIGSSFSAEDIGSQCYKYGARSITTSYRTAPMGFDWPENWEEKPLLQRVSGNTAYFADGTSKRVDAIILCTGYLHHFPFLPDNLRLKTNNRLWPLGLYEGVVWEDNPQMFYLGMQDQWYTFNMFDAQAWFVRDVILGHIALPDQATMKRKSAEWRAREEALTDNESMVRFQGDYVHHLIKQTDYPSFDIESVNQIFLDWVQHKEDGIMTFRDRSYRSVMTGTQAPAHHTRWLDAMDDSLEAFLNAPERTPSRENAPKAQIRRKQSA</sequence>
<dbReference type="InterPro" id="IPR050346">
    <property type="entry name" value="FMO-like"/>
</dbReference>
<keyword evidence="5" id="KW-0521">NADP</keyword>
<accession>A0A851HWA3</accession>
<keyword evidence="6" id="KW-0560">Oxidoreductase</keyword>
<proteinExistence type="inferred from homology"/>
<keyword evidence="7" id="KW-0503">Monooxygenase</keyword>
<dbReference type="FunFam" id="3.50.50.60:FF:000138">
    <property type="entry name" value="Flavin-containing monooxygenase"/>
    <property type="match status" value="1"/>
</dbReference>
<evidence type="ECO:0000256" key="8">
    <source>
        <dbReference type="ARBA" id="ARBA00034528"/>
    </source>
</evidence>
<dbReference type="Gene3D" id="3.50.50.60">
    <property type="entry name" value="FAD/NAD(P)-binding domain"/>
    <property type="match status" value="2"/>
</dbReference>
<name>A0A851HWA3_9GAMM</name>
<comment type="similarity">
    <text evidence="2">Belongs to the FMO family.</text>
</comment>